<reference evidence="2" key="1">
    <citation type="submission" date="2023-01" db="EMBL/GenBank/DDBJ databases">
        <title>Genome assembly of the deep-sea coral Lophelia pertusa.</title>
        <authorList>
            <person name="Herrera S."/>
            <person name="Cordes E."/>
        </authorList>
    </citation>
    <scope>NUCLEOTIDE SEQUENCE</scope>
    <source>
        <strain evidence="2">USNM1676648</strain>
        <tissue evidence="2">Polyp</tissue>
    </source>
</reference>
<evidence type="ECO:0000313" key="3">
    <source>
        <dbReference type="Proteomes" id="UP001163046"/>
    </source>
</evidence>
<evidence type="ECO:0000313" key="2">
    <source>
        <dbReference type="EMBL" id="KAJ7370732.1"/>
    </source>
</evidence>
<dbReference type="AlphaFoldDB" id="A0A9W9YWH1"/>
<feature type="region of interest" description="Disordered" evidence="1">
    <location>
        <begin position="36"/>
        <end position="72"/>
    </location>
</feature>
<name>A0A9W9YWH1_9CNID</name>
<sequence length="132" mass="14917">MSLVIDIEKFPNLSSIFAEIEQQDKQRKTTAFTTMEPQVHKTERKPGSVPNRRRASVPIANKPSVAQSRVRIQSTPCPTIDLAELEGETRLTDAAKQLSNEELGLLYEDILKPLDVYSMLHGRQKASDELKR</sequence>
<dbReference type="EMBL" id="MU826857">
    <property type="protein sequence ID" value="KAJ7370732.1"/>
    <property type="molecule type" value="Genomic_DNA"/>
</dbReference>
<gene>
    <name evidence="2" type="ORF">OS493_030152</name>
</gene>
<accession>A0A9W9YWH1</accession>
<evidence type="ECO:0000256" key="1">
    <source>
        <dbReference type="SAM" id="MobiDB-lite"/>
    </source>
</evidence>
<protein>
    <submittedName>
        <fullName evidence="2">Uncharacterized protein</fullName>
    </submittedName>
</protein>
<dbReference type="Proteomes" id="UP001163046">
    <property type="component" value="Unassembled WGS sequence"/>
</dbReference>
<keyword evidence="3" id="KW-1185">Reference proteome</keyword>
<organism evidence="2 3">
    <name type="scientific">Desmophyllum pertusum</name>
    <dbReference type="NCBI Taxonomy" id="174260"/>
    <lineage>
        <taxon>Eukaryota</taxon>
        <taxon>Metazoa</taxon>
        <taxon>Cnidaria</taxon>
        <taxon>Anthozoa</taxon>
        <taxon>Hexacorallia</taxon>
        <taxon>Scleractinia</taxon>
        <taxon>Caryophylliina</taxon>
        <taxon>Caryophylliidae</taxon>
        <taxon>Desmophyllum</taxon>
    </lineage>
</organism>
<proteinExistence type="predicted"/>
<comment type="caution">
    <text evidence="2">The sequence shown here is derived from an EMBL/GenBank/DDBJ whole genome shotgun (WGS) entry which is preliminary data.</text>
</comment>
<dbReference type="OrthoDB" id="5998114at2759"/>